<dbReference type="PANTHER" id="PTHR33154:SF33">
    <property type="entry name" value="TRANSCRIPTIONAL REPRESSOR SDPR"/>
    <property type="match status" value="1"/>
</dbReference>
<evidence type="ECO:0000313" key="6">
    <source>
        <dbReference type="Proteomes" id="UP000608071"/>
    </source>
</evidence>
<protein>
    <submittedName>
        <fullName evidence="5">Winged helix-turn-helix transcriptional regulator</fullName>
    </submittedName>
</protein>
<dbReference type="Proteomes" id="UP000608071">
    <property type="component" value="Unassembled WGS sequence"/>
</dbReference>
<keyword evidence="6" id="KW-1185">Reference proteome</keyword>
<dbReference type="SMART" id="SM00418">
    <property type="entry name" value="HTH_ARSR"/>
    <property type="match status" value="1"/>
</dbReference>
<dbReference type="PANTHER" id="PTHR33154">
    <property type="entry name" value="TRANSCRIPTIONAL REGULATOR, ARSR FAMILY"/>
    <property type="match status" value="1"/>
</dbReference>
<dbReference type="RefSeq" id="WP_191798625.1">
    <property type="nucleotide sequence ID" value="NZ_JACSQL010000001.1"/>
</dbReference>
<organism evidence="5 6">
    <name type="scientific">Paenibacillus gallinarum</name>
    <dbReference type="NCBI Taxonomy" id="2762232"/>
    <lineage>
        <taxon>Bacteria</taxon>
        <taxon>Bacillati</taxon>
        <taxon>Bacillota</taxon>
        <taxon>Bacilli</taxon>
        <taxon>Bacillales</taxon>
        <taxon>Paenibacillaceae</taxon>
        <taxon>Paenibacillus</taxon>
    </lineage>
</organism>
<dbReference type="InterPro" id="IPR011991">
    <property type="entry name" value="ArsR-like_HTH"/>
</dbReference>
<dbReference type="SUPFAM" id="SSF46785">
    <property type="entry name" value="Winged helix' DNA-binding domain"/>
    <property type="match status" value="1"/>
</dbReference>
<dbReference type="PRINTS" id="PR00778">
    <property type="entry name" value="HTHARSR"/>
</dbReference>
<keyword evidence="1" id="KW-0805">Transcription regulation</keyword>
<dbReference type="Pfam" id="PF01022">
    <property type="entry name" value="HTH_5"/>
    <property type="match status" value="1"/>
</dbReference>
<dbReference type="PROSITE" id="PS50987">
    <property type="entry name" value="HTH_ARSR_2"/>
    <property type="match status" value="1"/>
</dbReference>
<gene>
    <name evidence="5" type="ORF">H9647_02600</name>
</gene>
<proteinExistence type="predicted"/>
<dbReference type="NCBIfam" id="NF033788">
    <property type="entry name" value="HTH_metalloreg"/>
    <property type="match status" value="1"/>
</dbReference>
<feature type="domain" description="HTH arsR-type" evidence="4">
    <location>
        <begin position="1"/>
        <end position="85"/>
    </location>
</feature>
<evidence type="ECO:0000256" key="3">
    <source>
        <dbReference type="ARBA" id="ARBA00023163"/>
    </source>
</evidence>
<keyword evidence="2" id="KW-0238">DNA-binding</keyword>
<evidence type="ECO:0000256" key="1">
    <source>
        <dbReference type="ARBA" id="ARBA00023015"/>
    </source>
</evidence>
<evidence type="ECO:0000256" key="2">
    <source>
        <dbReference type="ARBA" id="ARBA00023125"/>
    </source>
</evidence>
<dbReference type="EMBL" id="JACSQL010000001">
    <property type="protein sequence ID" value="MBD7966944.1"/>
    <property type="molecule type" value="Genomic_DNA"/>
</dbReference>
<dbReference type="InterPro" id="IPR036390">
    <property type="entry name" value="WH_DNA-bd_sf"/>
</dbReference>
<dbReference type="InterPro" id="IPR001845">
    <property type="entry name" value="HTH_ArsR_DNA-bd_dom"/>
</dbReference>
<evidence type="ECO:0000259" key="4">
    <source>
        <dbReference type="PROSITE" id="PS50987"/>
    </source>
</evidence>
<dbReference type="NCBIfam" id="NF033789">
    <property type="entry name" value="repress_SdpR"/>
    <property type="match status" value="1"/>
</dbReference>
<dbReference type="InterPro" id="IPR051081">
    <property type="entry name" value="HTH_MetalResp_TranReg"/>
</dbReference>
<name>A0ABR8SV16_9BACL</name>
<dbReference type="InterPro" id="IPR047796">
    <property type="entry name" value="SdpR-like_repress"/>
</dbReference>
<accession>A0ABR8SV16</accession>
<evidence type="ECO:0000313" key="5">
    <source>
        <dbReference type="EMBL" id="MBD7966944.1"/>
    </source>
</evidence>
<comment type="caution">
    <text evidence="5">The sequence shown here is derived from an EMBL/GenBank/DDBJ whole genome shotgun (WGS) entry which is preliminary data.</text>
</comment>
<dbReference type="Gene3D" id="1.10.10.10">
    <property type="entry name" value="Winged helix-like DNA-binding domain superfamily/Winged helix DNA-binding domain"/>
    <property type="match status" value="1"/>
</dbReference>
<sequence length="85" mass="10000">MFNTFKALSDPTRMKILELLRKENMTAGEIADHFHMTKPSISHHLSILNQADLIFAEKKGQFIHYSLNTTMIQEIMYWALKFNKE</sequence>
<reference evidence="5 6" key="1">
    <citation type="submission" date="2020-08" db="EMBL/GenBank/DDBJ databases">
        <title>A Genomic Blueprint of the Chicken Gut Microbiome.</title>
        <authorList>
            <person name="Gilroy R."/>
            <person name="Ravi A."/>
            <person name="Getino M."/>
            <person name="Pursley I."/>
            <person name="Horton D.L."/>
            <person name="Alikhan N.-F."/>
            <person name="Baker D."/>
            <person name="Gharbi K."/>
            <person name="Hall N."/>
            <person name="Watson M."/>
            <person name="Adriaenssens E.M."/>
            <person name="Foster-Nyarko E."/>
            <person name="Jarju S."/>
            <person name="Secka A."/>
            <person name="Antonio M."/>
            <person name="Oren A."/>
            <person name="Chaudhuri R."/>
            <person name="La Ragione R.M."/>
            <person name="Hildebrand F."/>
            <person name="Pallen M.J."/>
        </authorList>
    </citation>
    <scope>NUCLEOTIDE SEQUENCE [LARGE SCALE GENOMIC DNA]</scope>
    <source>
        <strain evidence="5 6">Sa2BVA9</strain>
    </source>
</reference>
<dbReference type="InterPro" id="IPR036388">
    <property type="entry name" value="WH-like_DNA-bd_sf"/>
</dbReference>
<dbReference type="CDD" id="cd00090">
    <property type="entry name" value="HTH_ARSR"/>
    <property type="match status" value="1"/>
</dbReference>
<keyword evidence="3" id="KW-0804">Transcription</keyword>